<keyword evidence="3" id="KW-0862">Zinc</keyword>
<dbReference type="VEuPathDB" id="FungiDB:AB675_263"/>
<proteinExistence type="inferred from homology"/>
<dbReference type="PANTHER" id="PTHR33337">
    <property type="entry name" value="GFA DOMAIN-CONTAINING PROTEIN"/>
    <property type="match status" value="1"/>
</dbReference>
<gene>
    <name evidence="6" type="ORF">AB675_263</name>
</gene>
<accession>A0A0N1HHH3</accession>
<dbReference type="InterPro" id="IPR006913">
    <property type="entry name" value="CENP-V/GFA"/>
</dbReference>
<evidence type="ECO:0000256" key="4">
    <source>
        <dbReference type="ARBA" id="ARBA00023239"/>
    </source>
</evidence>
<keyword evidence="7" id="KW-1185">Reference proteome</keyword>
<evidence type="ECO:0000313" key="6">
    <source>
        <dbReference type="EMBL" id="KPI45963.1"/>
    </source>
</evidence>
<feature type="domain" description="CENP-V/GFA" evidence="5">
    <location>
        <begin position="28"/>
        <end position="155"/>
    </location>
</feature>
<organism evidence="6 7">
    <name type="scientific">Cyphellophora attinorum</name>
    <dbReference type="NCBI Taxonomy" id="1664694"/>
    <lineage>
        <taxon>Eukaryota</taxon>
        <taxon>Fungi</taxon>
        <taxon>Dikarya</taxon>
        <taxon>Ascomycota</taxon>
        <taxon>Pezizomycotina</taxon>
        <taxon>Eurotiomycetes</taxon>
        <taxon>Chaetothyriomycetidae</taxon>
        <taxon>Chaetothyriales</taxon>
        <taxon>Cyphellophoraceae</taxon>
        <taxon>Cyphellophora</taxon>
    </lineage>
</organism>
<keyword evidence="2" id="KW-0479">Metal-binding</keyword>
<evidence type="ECO:0000259" key="5">
    <source>
        <dbReference type="PROSITE" id="PS51891"/>
    </source>
</evidence>
<keyword evidence="4" id="KW-0456">Lyase</keyword>
<protein>
    <recommendedName>
        <fullName evidence="5">CENP-V/GFA domain-containing protein</fullName>
    </recommendedName>
</protein>
<dbReference type="RefSeq" id="XP_018005926.1">
    <property type="nucleotide sequence ID" value="XM_018142628.1"/>
</dbReference>
<evidence type="ECO:0000256" key="1">
    <source>
        <dbReference type="ARBA" id="ARBA00005495"/>
    </source>
</evidence>
<dbReference type="GO" id="GO:0016846">
    <property type="term" value="F:carbon-sulfur lyase activity"/>
    <property type="evidence" value="ECO:0007669"/>
    <property type="project" value="InterPro"/>
</dbReference>
<dbReference type="PROSITE" id="PS51891">
    <property type="entry name" value="CENP_V_GFA"/>
    <property type="match status" value="1"/>
</dbReference>
<sequence>MPNKIAAHVAEGKQYFPLASGAQDGWHKDGRATATCYCGAIQLSFPVEGPGFVGTFVCHCPDCHKFTASMFASNFTVLDEHLVHERGQDNFTIYKQKQTIVSGMNMSNYFCKTCGSLMYRIAEDYPGVSLLRIGTVDDFTLMETKLRPQLEQFTENRVSWVHEIEGARKAGRMGFEGASAKAKQAKV</sequence>
<dbReference type="AlphaFoldDB" id="A0A0N1HHH3"/>
<dbReference type="Gene3D" id="3.90.1590.10">
    <property type="entry name" value="glutathione-dependent formaldehyde- activating enzyme (gfa)"/>
    <property type="match status" value="1"/>
</dbReference>
<comment type="caution">
    <text evidence="6">The sequence shown here is derived from an EMBL/GenBank/DDBJ whole genome shotgun (WGS) entry which is preliminary data.</text>
</comment>
<dbReference type="GO" id="GO:0046872">
    <property type="term" value="F:metal ion binding"/>
    <property type="evidence" value="ECO:0007669"/>
    <property type="project" value="UniProtKB-KW"/>
</dbReference>
<dbReference type="GeneID" id="28734497"/>
<comment type="similarity">
    <text evidence="1">Belongs to the Gfa family.</text>
</comment>
<dbReference type="Pfam" id="PF04828">
    <property type="entry name" value="GFA"/>
    <property type="match status" value="1"/>
</dbReference>
<evidence type="ECO:0000256" key="2">
    <source>
        <dbReference type="ARBA" id="ARBA00022723"/>
    </source>
</evidence>
<evidence type="ECO:0000256" key="3">
    <source>
        <dbReference type="ARBA" id="ARBA00022833"/>
    </source>
</evidence>
<dbReference type="InterPro" id="IPR011057">
    <property type="entry name" value="Mss4-like_sf"/>
</dbReference>
<reference evidence="6 7" key="1">
    <citation type="submission" date="2015-06" db="EMBL/GenBank/DDBJ databases">
        <title>Draft genome of the ant-associated black yeast Phialophora attae CBS 131958.</title>
        <authorList>
            <person name="Moreno L.F."/>
            <person name="Stielow B.J."/>
            <person name="de Hoog S."/>
            <person name="Vicente V.A."/>
            <person name="Weiss V.A."/>
            <person name="de Vries M."/>
            <person name="Cruz L.M."/>
            <person name="Souza E.M."/>
        </authorList>
    </citation>
    <scope>NUCLEOTIDE SEQUENCE [LARGE SCALE GENOMIC DNA]</scope>
    <source>
        <strain evidence="6 7">CBS 131958</strain>
    </source>
</reference>
<dbReference type="EMBL" id="LFJN01000001">
    <property type="protein sequence ID" value="KPI45963.1"/>
    <property type="molecule type" value="Genomic_DNA"/>
</dbReference>
<name>A0A0N1HHH3_9EURO</name>
<dbReference type="PANTHER" id="PTHR33337:SF8">
    <property type="entry name" value="CENP-V_GFA DOMAIN-CONTAINING PROTEIN"/>
    <property type="match status" value="1"/>
</dbReference>
<dbReference type="STRING" id="1664694.A0A0N1HHH3"/>
<dbReference type="SUPFAM" id="SSF51316">
    <property type="entry name" value="Mss4-like"/>
    <property type="match status" value="1"/>
</dbReference>
<evidence type="ECO:0000313" key="7">
    <source>
        <dbReference type="Proteomes" id="UP000038010"/>
    </source>
</evidence>
<dbReference type="OrthoDB" id="428768at2759"/>
<dbReference type="Proteomes" id="UP000038010">
    <property type="component" value="Unassembled WGS sequence"/>
</dbReference>